<keyword evidence="2" id="KW-1185">Reference proteome</keyword>
<dbReference type="Proteomes" id="UP001164250">
    <property type="component" value="Chromosome 6"/>
</dbReference>
<comment type="caution">
    <text evidence="1">The sequence shown here is derived from an EMBL/GenBank/DDBJ whole genome shotgun (WGS) entry which is preliminary data.</text>
</comment>
<proteinExistence type="predicted"/>
<name>A0ACC1BB14_9ROSI</name>
<reference evidence="2" key="1">
    <citation type="journal article" date="2023" name="G3 (Bethesda)">
        <title>Genome assembly and association tests identify interacting loci associated with vigor, precocity, and sex in interspecific pistachio rootstocks.</title>
        <authorList>
            <person name="Palmer W."/>
            <person name="Jacygrad E."/>
            <person name="Sagayaradj S."/>
            <person name="Cavanaugh K."/>
            <person name="Han R."/>
            <person name="Bertier L."/>
            <person name="Beede B."/>
            <person name="Kafkas S."/>
            <person name="Golino D."/>
            <person name="Preece J."/>
            <person name="Michelmore R."/>
        </authorList>
    </citation>
    <scope>NUCLEOTIDE SEQUENCE [LARGE SCALE GENOMIC DNA]</scope>
</reference>
<accession>A0ACC1BB14</accession>
<organism evidence="1 2">
    <name type="scientific">Pistacia atlantica</name>
    <dbReference type="NCBI Taxonomy" id="434234"/>
    <lineage>
        <taxon>Eukaryota</taxon>
        <taxon>Viridiplantae</taxon>
        <taxon>Streptophyta</taxon>
        <taxon>Embryophyta</taxon>
        <taxon>Tracheophyta</taxon>
        <taxon>Spermatophyta</taxon>
        <taxon>Magnoliopsida</taxon>
        <taxon>eudicotyledons</taxon>
        <taxon>Gunneridae</taxon>
        <taxon>Pentapetalae</taxon>
        <taxon>rosids</taxon>
        <taxon>malvids</taxon>
        <taxon>Sapindales</taxon>
        <taxon>Anacardiaceae</taxon>
        <taxon>Pistacia</taxon>
    </lineage>
</organism>
<evidence type="ECO:0000313" key="2">
    <source>
        <dbReference type="Proteomes" id="UP001164250"/>
    </source>
</evidence>
<evidence type="ECO:0000313" key="1">
    <source>
        <dbReference type="EMBL" id="KAJ0096102.1"/>
    </source>
</evidence>
<dbReference type="EMBL" id="CM047902">
    <property type="protein sequence ID" value="KAJ0096102.1"/>
    <property type="molecule type" value="Genomic_DNA"/>
</dbReference>
<gene>
    <name evidence="1" type="ORF">Patl1_16872</name>
</gene>
<protein>
    <submittedName>
        <fullName evidence="1">Uncharacterized protein</fullName>
    </submittedName>
</protein>
<sequence>MALGRRSKSLKQRAKRRKKAGTSIESLPKDVMATVLALVASKSLTDLINAKLSCKYLLQRSDDDFIFEKASIDKFSIFPWWNMTKQVSKFLNRCEESGNPEWLYILGGEQKQHGLKLLASLKSLVPCSMALERRSKSLKQRAKTCSMAVGRRSKSFKQRAKSGNKVGTSIESLPKEVMTTVLALIASKSLTDLINAKLSCKYLLQISDDDFIFEKASMDKFSIFPWWNMTKQVSRFLKRCEESGNPEWLYILGLYEYFSMSKTSPGLNYLKRAADKGHVKSSYVYSIILICSGGELKQHGLKLLASLKRFRTREFRMKIRENFRWMWTRNMITINIEAEDLSSRGCDCLKNWNGGRWEGEDAAVPCCDSCFCHREVMFFSELIWSHYFLFKQ</sequence>